<reference evidence="12 13" key="1">
    <citation type="submission" date="2022-02" db="EMBL/GenBank/DDBJ databases">
        <title>The genome sequence of Shewanella sp. 3B26.</title>
        <authorList>
            <person name="Du J."/>
        </authorList>
    </citation>
    <scope>NUCLEOTIDE SEQUENCE [LARGE SCALE GENOMIC DNA]</scope>
    <source>
        <strain evidence="12 13">3B26</strain>
    </source>
</reference>
<keyword evidence="8 10" id="KW-0456">Lyase</keyword>
<keyword evidence="13" id="KW-1185">Reference proteome</keyword>
<evidence type="ECO:0000256" key="3">
    <source>
        <dbReference type="ARBA" id="ARBA00010718"/>
    </source>
</evidence>
<dbReference type="InterPro" id="IPR023561">
    <property type="entry name" value="Carbonic_anhydrase_a-class"/>
</dbReference>
<dbReference type="EMBL" id="JAKUDL010000002">
    <property type="protein sequence ID" value="MCH4294153.1"/>
    <property type="molecule type" value="Genomic_DNA"/>
</dbReference>
<dbReference type="PROSITE" id="PS51144">
    <property type="entry name" value="ALPHA_CA_2"/>
    <property type="match status" value="1"/>
</dbReference>
<dbReference type="EC" id="4.2.1.1" evidence="4 10"/>
<dbReference type="Proteomes" id="UP001297581">
    <property type="component" value="Unassembled WGS sequence"/>
</dbReference>
<accession>A0AAJ1F088</accession>
<comment type="function">
    <text evidence="2 10">Reversible hydration of carbon dioxide.</text>
</comment>
<evidence type="ECO:0000256" key="2">
    <source>
        <dbReference type="ARBA" id="ARBA00002904"/>
    </source>
</evidence>
<gene>
    <name evidence="12" type="ORF">MJ923_07530</name>
</gene>
<evidence type="ECO:0000313" key="13">
    <source>
        <dbReference type="Proteomes" id="UP001297581"/>
    </source>
</evidence>
<evidence type="ECO:0000313" key="12">
    <source>
        <dbReference type="EMBL" id="MCH4294153.1"/>
    </source>
</evidence>
<protein>
    <recommendedName>
        <fullName evidence="5 10">Carbonic anhydrase</fullName>
        <ecNumber evidence="4 10">4.2.1.1</ecNumber>
    </recommendedName>
</protein>
<dbReference type="InterPro" id="IPR036398">
    <property type="entry name" value="CA_dom_sf"/>
</dbReference>
<proteinExistence type="inferred from homology"/>
<dbReference type="InterPro" id="IPR018338">
    <property type="entry name" value="Carbonic_anhydrase_a-class_CS"/>
</dbReference>
<dbReference type="SUPFAM" id="SSF51069">
    <property type="entry name" value="Carbonic anhydrase"/>
    <property type="match status" value="1"/>
</dbReference>
<evidence type="ECO:0000256" key="8">
    <source>
        <dbReference type="ARBA" id="ARBA00023239"/>
    </source>
</evidence>
<dbReference type="SMART" id="SM01057">
    <property type="entry name" value="Carb_anhydrase"/>
    <property type="match status" value="1"/>
</dbReference>
<feature type="signal peptide" evidence="10">
    <location>
        <begin position="1"/>
        <end position="23"/>
    </location>
</feature>
<organism evidence="12 13">
    <name type="scientific">Shewanella zhuhaiensis</name>
    <dbReference type="NCBI Taxonomy" id="2919576"/>
    <lineage>
        <taxon>Bacteria</taxon>
        <taxon>Pseudomonadati</taxon>
        <taxon>Pseudomonadota</taxon>
        <taxon>Gammaproteobacteria</taxon>
        <taxon>Alteromonadales</taxon>
        <taxon>Shewanellaceae</taxon>
        <taxon>Shewanella</taxon>
    </lineage>
</organism>
<dbReference type="InterPro" id="IPR041891">
    <property type="entry name" value="Alpha_CA_prokaryot-like"/>
</dbReference>
<name>A0AAJ1F088_9GAMM</name>
<feature type="chain" id="PRO_5042314919" description="Carbonic anhydrase" evidence="10">
    <location>
        <begin position="24"/>
        <end position="246"/>
    </location>
</feature>
<evidence type="ECO:0000256" key="4">
    <source>
        <dbReference type="ARBA" id="ARBA00012925"/>
    </source>
</evidence>
<keyword evidence="6 10" id="KW-0479">Metal-binding</keyword>
<comment type="catalytic activity">
    <reaction evidence="9 10">
        <text>hydrogencarbonate + H(+) = CO2 + H2O</text>
        <dbReference type="Rhea" id="RHEA:10748"/>
        <dbReference type="ChEBI" id="CHEBI:15377"/>
        <dbReference type="ChEBI" id="CHEBI:15378"/>
        <dbReference type="ChEBI" id="CHEBI:16526"/>
        <dbReference type="ChEBI" id="CHEBI:17544"/>
        <dbReference type="EC" id="4.2.1.1"/>
    </reaction>
</comment>
<evidence type="ECO:0000259" key="11">
    <source>
        <dbReference type="PROSITE" id="PS51144"/>
    </source>
</evidence>
<comment type="caution">
    <text evidence="12">The sequence shown here is derived from an EMBL/GenBank/DDBJ whole genome shotgun (WGS) entry which is preliminary data.</text>
</comment>
<dbReference type="Pfam" id="PF00194">
    <property type="entry name" value="Carb_anhydrase"/>
    <property type="match status" value="1"/>
</dbReference>
<evidence type="ECO:0000256" key="10">
    <source>
        <dbReference type="RuleBase" id="RU367011"/>
    </source>
</evidence>
<dbReference type="InterPro" id="IPR001148">
    <property type="entry name" value="CA_dom"/>
</dbReference>
<dbReference type="PANTHER" id="PTHR18952">
    <property type="entry name" value="CARBONIC ANHYDRASE"/>
    <property type="match status" value="1"/>
</dbReference>
<dbReference type="PANTHER" id="PTHR18952:SF265">
    <property type="entry name" value="CARBONIC ANHYDRASE"/>
    <property type="match status" value="1"/>
</dbReference>
<dbReference type="Gene3D" id="3.10.200.10">
    <property type="entry name" value="Alpha carbonic anhydrase"/>
    <property type="match status" value="1"/>
</dbReference>
<evidence type="ECO:0000256" key="9">
    <source>
        <dbReference type="ARBA" id="ARBA00048348"/>
    </source>
</evidence>
<comment type="cofactor">
    <cofactor evidence="1 10">
        <name>Zn(2+)</name>
        <dbReference type="ChEBI" id="CHEBI:29105"/>
    </cofactor>
</comment>
<dbReference type="AlphaFoldDB" id="A0AAJ1F088"/>
<dbReference type="RefSeq" id="WP_240590551.1">
    <property type="nucleotide sequence ID" value="NZ_JAKUDL010000002.1"/>
</dbReference>
<dbReference type="CDD" id="cd03124">
    <property type="entry name" value="alpha_CA_prokaryotic_like"/>
    <property type="match status" value="1"/>
</dbReference>
<keyword evidence="7 10" id="KW-0862">Zinc</keyword>
<evidence type="ECO:0000256" key="5">
    <source>
        <dbReference type="ARBA" id="ARBA00014628"/>
    </source>
</evidence>
<keyword evidence="10" id="KW-0732">Signal</keyword>
<evidence type="ECO:0000256" key="7">
    <source>
        <dbReference type="ARBA" id="ARBA00022833"/>
    </source>
</evidence>
<dbReference type="PROSITE" id="PS00162">
    <property type="entry name" value="ALPHA_CA_1"/>
    <property type="match status" value="1"/>
</dbReference>
<dbReference type="GO" id="GO:0004089">
    <property type="term" value="F:carbonate dehydratase activity"/>
    <property type="evidence" value="ECO:0007669"/>
    <property type="project" value="UniProtKB-UniRule"/>
</dbReference>
<dbReference type="GO" id="GO:0008270">
    <property type="term" value="F:zinc ion binding"/>
    <property type="evidence" value="ECO:0007669"/>
    <property type="project" value="UniProtKB-UniRule"/>
</dbReference>
<comment type="similarity">
    <text evidence="3 10">Belongs to the alpha-carbonic anhydrase family.</text>
</comment>
<evidence type="ECO:0000256" key="1">
    <source>
        <dbReference type="ARBA" id="ARBA00001947"/>
    </source>
</evidence>
<evidence type="ECO:0000256" key="6">
    <source>
        <dbReference type="ARBA" id="ARBA00022723"/>
    </source>
</evidence>
<sequence length="246" mass="26255">MSISFNKSVIAGALLALAGTAVAGEGHWSYEGKGAPEHWGSLKNEFALCKQGVNQSPIDIRALADADLSPLQLDYQGKVASVINNGHTLQANFGTGNQLTLEGNSFELKQVHMHAPSENTINGKQYPLEAHFVHADADGRLAVIGIMFEEGASNPGFAALAPAYPAKASDAVPFGAELSPKAFFPQSLDYFRFNGSLTTPPCSEGVRWVVLKQVQTLSADELKAFTSVYSNNARPVQPVNARIVVE</sequence>
<feature type="domain" description="Alpha-carbonic anhydrase" evidence="11">
    <location>
        <begin position="26"/>
        <end position="246"/>
    </location>
</feature>